<feature type="domain" description="Peptidase metallopeptidase" evidence="9">
    <location>
        <begin position="230"/>
        <end position="421"/>
    </location>
</feature>
<keyword evidence="8" id="KW-0472">Membrane</keyword>
<evidence type="ECO:0000256" key="6">
    <source>
        <dbReference type="ARBA" id="ARBA00023049"/>
    </source>
</evidence>
<keyword evidence="5 7" id="KW-0862">Zinc</keyword>
<feature type="binding site" evidence="7">
    <location>
        <position position="344"/>
    </location>
    <ligand>
        <name>Ca(2+)</name>
        <dbReference type="ChEBI" id="CHEBI:29108"/>
        <label>3</label>
    </ligand>
</feature>
<dbReference type="GO" id="GO:0006508">
    <property type="term" value="P:proteolysis"/>
    <property type="evidence" value="ECO:0007669"/>
    <property type="project" value="UniProtKB-KW"/>
</dbReference>
<feature type="binding site" evidence="7">
    <location>
        <position position="385"/>
    </location>
    <ligand>
        <name>Zn(2+)</name>
        <dbReference type="ChEBI" id="CHEBI:29105"/>
        <label>2</label>
        <note>catalytic</note>
    </ligand>
</feature>
<protein>
    <submittedName>
        <fullName evidence="11">Metalloendoproteinase 1-like</fullName>
    </submittedName>
</protein>
<dbReference type="GO" id="GO:0030198">
    <property type="term" value="P:extracellular matrix organization"/>
    <property type="evidence" value="ECO:0007669"/>
    <property type="project" value="TreeGrafter"/>
</dbReference>
<evidence type="ECO:0000256" key="7">
    <source>
        <dbReference type="PIRSR" id="PIRSR621190-2"/>
    </source>
</evidence>
<dbReference type="Pfam" id="PF01471">
    <property type="entry name" value="PG_binding_1"/>
    <property type="match status" value="1"/>
</dbReference>
<evidence type="ECO:0000256" key="1">
    <source>
        <dbReference type="ARBA" id="ARBA00009614"/>
    </source>
</evidence>
<feature type="binding site" evidence="7">
    <location>
        <position position="328"/>
    </location>
    <ligand>
        <name>Zn(2+)</name>
        <dbReference type="ChEBI" id="CHEBI:29105"/>
        <label>1</label>
    </ligand>
</feature>
<name>A0A6P4DAV4_ARADU</name>
<dbReference type="GO" id="GO:0031012">
    <property type="term" value="C:extracellular matrix"/>
    <property type="evidence" value="ECO:0007669"/>
    <property type="project" value="InterPro"/>
</dbReference>
<keyword evidence="2" id="KW-0645">Protease</keyword>
<keyword evidence="7" id="KW-0106">Calcium</keyword>
<dbReference type="InterPro" id="IPR001818">
    <property type="entry name" value="Pept_M10_metallopeptidase"/>
</dbReference>
<accession>A0A6P4DAV4</accession>
<reference evidence="10" key="1">
    <citation type="journal article" date="2016" name="Nat. Genet.">
        <title>The genome sequences of Arachis duranensis and Arachis ipaensis, the diploid ancestors of cultivated peanut.</title>
        <authorList>
            <person name="Bertioli D.J."/>
            <person name="Cannon S.B."/>
            <person name="Froenicke L."/>
            <person name="Huang G."/>
            <person name="Farmer A.D."/>
            <person name="Cannon E.K."/>
            <person name="Liu X."/>
            <person name="Gao D."/>
            <person name="Clevenger J."/>
            <person name="Dash S."/>
            <person name="Ren L."/>
            <person name="Moretzsohn M.C."/>
            <person name="Shirasawa K."/>
            <person name="Huang W."/>
            <person name="Vidigal B."/>
            <person name="Abernathy B."/>
            <person name="Chu Y."/>
            <person name="Niederhuth C.E."/>
            <person name="Umale P."/>
            <person name="Araujo A.C."/>
            <person name="Kozik A."/>
            <person name="Kim K.D."/>
            <person name="Burow M.D."/>
            <person name="Varshney R.K."/>
            <person name="Wang X."/>
            <person name="Zhang X."/>
            <person name="Barkley N."/>
            <person name="Guimaraes P.M."/>
            <person name="Isobe S."/>
            <person name="Guo B."/>
            <person name="Liao B."/>
            <person name="Stalker H.T."/>
            <person name="Schmitz R.J."/>
            <person name="Scheffler B.E."/>
            <person name="Leal-Bertioli S.C."/>
            <person name="Xun X."/>
            <person name="Jackson S.A."/>
            <person name="Michelmore R."/>
            <person name="Ozias-Akins P."/>
        </authorList>
    </citation>
    <scope>NUCLEOTIDE SEQUENCE [LARGE SCALE GENOMIC DNA]</scope>
    <source>
        <strain evidence="10">cv. V14167</strain>
    </source>
</reference>
<feature type="binding site" evidence="7">
    <location>
        <position position="379"/>
    </location>
    <ligand>
        <name>Zn(2+)</name>
        <dbReference type="ChEBI" id="CHEBI:29105"/>
        <label>2</label>
        <note>catalytic</note>
    </ligand>
</feature>
<dbReference type="KEGG" id="adu:107488935"/>
<feature type="binding site" evidence="7">
    <location>
        <position position="320"/>
    </location>
    <ligand>
        <name>Ca(2+)</name>
        <dbReference type="ChEBI" id="CHEBI:29108"/>
        <label>3</label>
    </ligand>
</feature>
<dbReference type="InterPro" id="IPR021190">
    <property type="entry name" value="Pept_M10A"/>
</dbReference>
<comment type="similarity">
    <text evidence="1">Belongs to the peptidase M10A family. Matrix metalloproteinases (MMPs) subfamily.</text>
</comment>
<keyword evidence="10" id="KW-1185">Reference proteome</keyword>
<dbReference type="PRINTS" id="PR00138">
    <property type="entry name" value="MATRIXIN"/>
</dbReference>
<feature type="binding site" evidence="7">
    <location>
        <position position="285"/>
    </location>
    <ligand>
        <name>Ca(2+)</name>
        <dbReference type="ChEBI" id="CHEBI:29108"/>
        <label>2</label>
    </ligand>
</feature>
<feature type="transmembrane region" description="Helical" evidence="8">
    <location>
        <begin position="44"/>
        <end position="65"/>
    </location>
</feature>
<dbReference type="InterPro" id="IPR024079">
    <property type="entry name" value="MetalloPept_cat_dom_sf"/>
</dbReference>
<sequence length="424" mass="48617">MADDGCAWNPHGHLPLILYKYSLVISNKCSKHYSKTLIYPRNTVIAFVINMKAYLLSLLLIFVLFDTVPTLSSAINFRPSDKLISDFNNNKGRFEKFPWKIVNHFKNTDEKGRLKERELPTNFTEVLEKWLKLKSEIESRSISVEIDGLKTVKEYLSRYGYMPRSKSFTNALEPRTESAIKTYQKFFNLKASGMLDEETVEQMALLRCGVPDVNFTFHLSETRGLSWPLGTGWFPKPRRELTYSFPRASKFSPKAINVFRDSFKRWSLAVGVVNFTETKEYDTADIKIATLPSGSKLFGVEMVGATVMVKQSYYHKIVNGRRSSSDHHSRDGGDGLAYGILFFDNSKYWAYPADNLASKRLWKFGVVDLETVVMHQIGHLVGLRHSSDKDSIMYPSILPDQQRKVHLSKNDKEQIHKVYFSSGP</sequence>
<dbReference type="SUPFAM" id="SSF55486">
    <property type="entry name" value="Metalloproteases ('zincins'), catalytic domain"/>
    <property type="match status" value="1"/>
</dbReference>
<evidence type="ECO:0000259" key="9">
    <source>
        <dbReference type="SMART" id="SM00235"/>
    </source>
</evidence>
<dbReference type="Pfam" id="PF00413">
    <property type="entry name" value="Peptidase_M10"/>
    <property type="match status" value="1"/>
</dbReference>
<keyword evidence="4" id="KW-0378">Hydrolase</keyword>
<dbReference type="InterPro" id="IPR036365">
    <property type="entry name" value="PGBD-like_sf"/>
</dbReference>
<organism evidence="10 11">
    <name type="scientific">Arachis duranensis</name>
    <name type="common">Wild peanut</name>
    <dbReference type="NCBI Taxonomy" id="130453"/>
    <lineage>
        <taxon>Eukaryota</taxon>
        <taxon>Viridiplantae</taxon>
        <taxon>Streptophyta</taxon>
        <taxon>Embryophyta</taxon>
        <taxon>Tracheophyta</taxon>
        <taxon>Spermatophyta</taxon>
        <taxon>Magnoliopsida</taxon>
        <taxon>eudicotyledons</taxon>
        <taxon>Gunneridae</taxon>
        <taxon>Pentapetalae</taxon>
        <taxon>rosids</taxon>
        <taxon>fabids</taxon>
        <taxon>Fabales</taxon>
        <taxon>Fabaceae</taxon>
        <taxon>Papilionoideae</taxon>
        <taxon>50 kb inversion clade</taxon>
        <taxon>dalbergioids sensu lato</taxon>
        <taxon>Dalbergieae</taxon>
        <taxon>Pterocarpus clade</taxon>
        <taxon>Arachis</taxon>
    </lineage>
</organism>
<keyword evidence="6" id="KW-0482">Metalloprotease</keyword>
<dbReference type="InterPro" id="IPR002477">
    <property type="entry name" value="Peptidoglycan-bd-like"/>
</dbReference>
<dbReference type="InterPro" id="IPR006026">
    <property type="entry name" value="Peptidase_Metallo"/>
</dbReference>
<dbReference type="GO" id="GO:0004222">
    <property type="term" value="F:metalloendopeptidase activity"/>
    <property type="evidence" value="ECO:0007669"/>
    <property type="project" value="InterPro"/>
</dbReference>
<evidence type="ECO:0000256" key="8">
    <source>
        <dbReference type="SAM" id="Phobius"/>
    </source>
</evidence>
<dbReference type="GeneID" id="107488935"/>
<keyword evidence="3 7" id="KW-0479">Metal-binding</keyword>
<dbReference type="Proteomes" id="UP000515211">
    <property type="component" value="Chromosome 5"/>
</dbReference>
<dbReference type="SUPFAM" id="SSF47090">
    <property type="entry name" value="PGBD-like"/>
    <property type="match status" value="1"/>
</dbReference>
<proteinExistence type="inferred from homology"/>
<feature type="binding site" description="in inhibited form" evidence="7">
    <location>
        <position position="208"/>
    </location>
    <ligand>
        <name>Zn(2+)</name>
        <dbReference type="ChEBI" id="CHEBI:29105"/>
        <label>2</label>
        <note>catalytic</note>
    </ligand>
</feature>
<dbReference type="Gene3D" id="3.40.390.10">
    <property type="entry name" value="Collagenase (Catalytic Domain)"/>
    <property type="match status" value="1"/>
</dbReference>
<comment type="cofactor">
    <cofactor evidence="7">
        <name>Ca(2+)</name>
        <dbReference type="ChEBI" id="CHEBI:29108"/>
    </cofactor>
    <text evidence="7">Can bind about 5 Ca(2+) ions per subunit.</text>
</comment>
<keyword evidence="8" id="KW-0812">Transmembrane</keyword>
<dbReference type="AlphaFoldDB" id="A0A6P4DAV4"/>
<keyword evidence="8" id="KW-1133">Transmembrane helix</keyword>
<dbReference type="SMART" id="SM00235">
    <property type="entry name" value="ZnMc"/>
    <property type="match status" value="1"/>
</dbReference>
<evidence type="ECO:0000313" key="11">
    <source>
        <dbReference type="RefSeq" id="XP_015965206.2"/>
    </source>
</evidence>
<comment type="cofactor">
    <cofactor evidence="7">
        <name>Zn(2+)</name>
        <dbReference type="ChEBI" id="CHEBI:29105"/>
    </cofactor>
    <text evidence="7">Binds 2 Zn(2+) ions per subunit.</text>
</comment>
<evidence type="ECO:0000256" key="2">
    <source>
        <dbReference type="ARBA" id="ARBA00022670"/>
    </source>
</evidence>
<evidence type="ECO:0000256" key="3">
    <source>
        <dbReference type="ARBA" id="ARBA00022723"/>
    </source>
</evidence>
<evidence type="ECO:0000256" key="5">
    <source>
        <dbReference type="ARBA" id="ARBA00022833"/>
    </source>
</evidence>
<evidence type="ECO:0000256" key="4">
    <source>
        <dbReference type="ARBA" id="ARBA00022801"/>
    </source>
</evidence>
<gene>
    <name evidence="11" type="primary">LOC107488935</name>
</gene>
<dbReference type="PANTHER" id="PTHR10201:SF259">
    <property type="entry name" value="MATRIXIN PROTEIN"/>
    <property type="match status" value="1"/>
</dbReference>
<feature type="binding site" evidence="7">
    <location>
        <position position="375"/>
    </location>
    <ligand>
        <name>Zn(2+)</name>
        <dbReference type="ChEBI" id="CHEBI:29105"/>
        <label>2</label>
        <note>catalytic</note>
    </ligand>
</feature>
<dbReference type="PANTHER" id="PTHR10201">
    <property type="entry name" value="MATRIX METALLOPROTEINASE"/>
    <property type="match status" value="1"/>
</dbReference>
<dbReference type="GO" id="GO:0030574">
    <property type="term" value="P:collagen catabolic process"/>
    <property type="evidence" value="ECO:0007669"/>
    <property type="project" value="TreeGrafter"/>
</dbReference>
<dbReference type="GO" id="GO:0008270">
    <property type="term" value="F:zinc ion binding"/>
    <property type="evidence" value="ECO:0007669"/>
    <property type="project" value="InterPro"/>
</dbReference>
<feature type="binding site" evidence="7">
    <location>
        <position position="393"/>
    </location>
    <ligand>
        <name>Zn(2+)</name>
        <dbReference type="ChEBI" id="CHEBI:29105"/>
        <label>2</label>
        <note>catalytic</note>
    </ligand>
</feature>
<reference evidence="11" key="2">
    <citation type="submission" date="2025-08" db="UniProtKB">
        <authorList>
            <consortium name="RefSeq"/>
        </authorList>
    </citation>
    <scope>IDENTIFICATION</scope>
    <source>
        <tissue evidence="11">Whole plant</tissue>
    </source>
</reference>
<dbReference type="RefSeq" id="XP_015965206.2">
    <property type="nucleotide sequence ID" value="XM_016109720.3"/>
</dbReference>
<evidence type="ECO:0000313" key="10">
    <source>
        <dbReference type="Proteomes" id="UP000515211"/>
    </source>
</evidence>